<dbReference type="AlphaFoldDB" id="A0AAE0YAK9"/>
<evidence type="ECO:0000313" key="2">
    <source>
        <dbReference type="Proteomes" id="UP001283361"/>
    </source>
</evidence>
<gene>
    <name evidence="1" type="ORF">RRG08_034791</name>
</gene>
<dbReference type="Proteomes" id="UP001283361">
    <property type="component" value="Unassembled WGS sequence"/>
</dbReference>
<comment type="caution">
    <text evidence="1">The sequence shown here is derived from an EMBL/GenBank/DDBJ whole genome shotgun (WGS) entry which is preliminary data.</text>
</comment>
<protein>
    <submittedName>
        <fullName evidence="1">Uncharacterized protein</fullName>
    </submittedName>
</protein>
<proteinExistence type="predicted"/>
<organism evidence="1 2">
    <name type="scientific">Elysia crispata</name>
    <name type="common">lettuce slug</name>
    <dbReference type="NCBI Taxonomy" id="231223"/>
    <lineage>
        <taxon>Eukaryota</taxon>
        <taxon>Metazoa</taxon>
        <taxon>Spiralia</taxon>
        <taxon>Lophotrochozoa</taxon>
        <taxon>Mollusca</taxon>
        <taxon>Gastropoda</taxon>
        <taxon>Heterobranchia</taxon>
        <taxon>Euthyneura</taxon>
        <taxon>Panpulmonata</taxon>
        <taxon>Sacoglossa</taxon>
        <taxon>Placobranchoidea</taxon>
        <taxon>Plakobranchidae</taxon>
        <taxon>Elysia</taxon>
    </lineage>
</organism>
<reference evidence="1" key="1">
    <citation type="journal article" date="2023" name="G3 (Bethesda)">
        <title>A reference genome for the long-term kleptoplast-retaining sea slug Elysia crispata morphotype clarki.</title>
        <authorList>
            <person name="Eastman K.E."/>
            <person name="Pendleton A.L."/>
            <person name="Shaikh M.A."/>
            <person name="Suttiyut T."/>
            <person name="Ogas R."/>
            <person name="Tomko P."/>
            <person name="Gavelis G."/>
            <person name="Widhalm J.R."/>
            <person name="Wisecaver J.H."/>
        </authorList>
    </citation>
    <scope>NUCLEOTIDE SEQUENCE</scope>
    <source>
        <strain evidence="1">ECLA1</strain>
    </source>
</reference>
<evidence type="ECO:0000313" key="1">
    <source>
        <dbReference type="EMBL" id="KAK3738502.1"/>
    </source>
</evidence>
<accession>A0AAE0YAK9</accession>
<name>A0AAE0YAK9_9GAST</name>
<sequence>MNSAKCCCVIVEVKGEKGLHCYDVSEFLCFLNVLKAKSEILALKAFVVLDPRPQHRGCQLKTDLLALCYARQFLRKYPDKAGLPWLISLQPINSEFLITFSDLRSSQHSSSLLTQGAILIYGNGLNDLCVFPQFLVLPARPISSCVQRSCFWLTPISGVRLWGTAPSLSPPLLSDFLFNFYTTSPLSYLKAENPYCLQLGNVILPQPSAGLLPEAYIKQLNPGTAISVRSITRGDPSAGSLSTGDPRIPLGGISVMRVSDTQSVKVSVVQSD</sequence>
<keyword evidence="2" id="KW-1185">Reference proteome</keyword>
<dbReference type="EMBL" id="JAWDGP010006596">
    <property type="protein sequence ID" value="KAK3738502.1"/>
    <property type="molecule type" value="Genomic_DNA"/>
</dbReference>